<evidence type="ECO:0000256" key="10">
    <source>
        <dbReference type="ARBA" id="ARBA00022989"/>
    </source>
</evidence>
<dbReference type="GO" id="GO:0008137">
    <property type="term" value="F:NADH dehydrogenase (ubiquinone) activity"/>
    <property type="evidence" value="ECO:0007669"/>
    <property type="project" value="UniProtKB-EC"/>
</dbReference>
<gene>
    <name evidence="17" type="primary">ND6</name>
</gene>
<accession>A0A6H0N1J4</accession>
<keyword evidence="9" id="KW-0249">Electron transport</keyword>
<sequence length="168" mass="19051">MMALLASLTVVSSTVFLFLSHPLSFGMILLMQTLIISLITGTMNYNFWFSYILFLVMVGGMLILFIYMTSVASNEKFKFSSKLFVLTISMLILAVSTMMTDKFFSNTNLLSYETIGQNQMYSNSLSLSKFLNLNSSLGLFMIIMYLLITLIMVVKVTDIRNGPLRQKF</sequence>
<evidence type="ECO:0000256" key="5">
    <source>
        <dbReference type="ARBA" id="ARBA00022448"/>
    </source>
</evidence>
<dbReference type="GO" id="GO:0031966">
    <property type="term" value="C:mitochondrial membrane"/>
    <property type="evidence" value="ECO:0007669"/>
    <property type="project" value="UniProtKB-SubCell"/>
</dbReference>
<evidence type="ECO:0000256" key="6">
    <source>
        <dbReference type="ARBA" id="ARBA00022660"/>
    </source>
</evidence>
<comment type="similarity">
    <text evidence="2">Belongs to the complex I subunit 6 family.</text>
</comment>
<keyword evidence="12 17" id="KW-0496">Mitochondrion</keyword>
<name>A0A6H0N1J4_9CUCU</name>
<comment type="subcellular location">
    <subcellularLocation>
        <location evidence="1">Mitochondrion membrane</location>
        <topology evidence="1">Multi-pass membrane protein</topology>
    </subcellularLocation>
</comment>
<keyword evidence="11" id="KW-0520">NAD</keyword>
<keyword evidence="7 16" id="KW-0812">Transmembrane</keyword>
<evidence type="ECO:0000256" key="14">
    <source>
        <dbReference type="ARBA" id="ARBA00031019"/>
    </source>
</evidence>
<comment type="catalytic activity">
    <reaction evidence="15">
        <text>a ubiquinone + NADH + 5 H(+)(in) = a ubiquinol + NAD(+) + 4 H(+)(out)</text>
        <dbReference type="Rhea" id="RHEA:29091"/>
        <dbReference type="Rhea" id="RHEA-COMP:9565"/>
        <dbReference type="Rhea" id="RHEA-COMP:9566"/>
        <dbReference type="ChEBI" id="CHEBI:15378"/>
        <dbReference type="ChEBI" id="CHEBI:16389"/>
        <dbReference type="ChEBI" id="CHEBI:17976"/>
        <dbReference type="ChEBI" id="CHEBI:57540"/>
        <dbReference type="ChEBI" id="CHEBI:57945"/>
        <dbReference type="EC" id="7.1.1.2"/>
    </reaction>
</comment>
<feature type="transmembrane region" description="Helical" evidence="16">
    <location>
        <begin position="79"/>
        <end position="99"/>
    </location>
</feature>
<evidence type="ECO:0000256" key="3">
    <source>
        <dbReference type="ARBA" id="ARBA00012944"/>
    </source>
</evidence>
<dbReference type="EMBL" id="MK614533">
    <property type="protein sequence ID" value="QIV24546.1"/>
    <property type="molecule type" value="Genomic_DNA"/>
</dbReference>
<evidence type="ECO:0000256" key="11">
    <source>
        <dbReference type="ARBA" id="ARBA00023027"/>
    </source>
</evidence>
<evidence type="ECO:0000256" key="7">
    <source>
        <dbReference type="ARBA" id="ARBA00022692"/>
    </source>
</evidence>
<keyword evidence="10 16" id="KW-1133">Transmembrane helix</keyword>
<feature type="transmembrane region" description="Helical" evidence="16">
    <location>
        <begin position="137"/>
        <end position="157"/>
    </location>
</feature>
<feature type="transmembrane region" description="Helical" evidence="16">
    <location>
        <begin position="47"/>
        <end position="67"/>
    </location>
</feature>
<keyword evidence="8" id="KW-1278">Translocase</keyword>
<evidence type="ECO:0000256" key="2">
    <source>
        <dbReference type="ARBA" id="ARBA00005698"/>
    </source>
</evidence>
<evidence type="ECO:0000256" key="16">
    <source>
        <dbReference type="SAM" id="Phobius"/>
    </source>
</evidence>
<protein>
    <recommendedName>
        <fullName evidence="4">NADH-ubiquinone oxidoreductase chain 6</fullName>
        <ecNumber evidence="3">7.1.1.2</ecNumber>
    </recommendedName>
    <alternativeName>
        <fullName evidence="14">NADH dehydrogenase subunit 6</fullName>
    </alternativeName>
</protein>
<evidence type="ECO:0000256" key="9">
    <source>
        <dbReference type="ARBA" id="ARBA00022982"/>
    </source>
</evidence>
<proteinExistence type="inferred from homology"/>
<evidence type="ECO:0000256" key="4">
    <source>
        <dbReference type="ARBA" id="ARBA00021095"/>
    </source>
</evidence>
<keyword evidence="6" id="KW-0679">Respiratory chain</keyword>
<evidence type="ECO:0000256" key="13">
    <source>
        <dbReference type="ARBA" id="ARBA00023136"/>
    </source>
</evidence>
<keyword evidence="5" id="KW-0813">Transport</keyword>
<evidence type="ECO:0000256" key="1">
    <source>
        <dbReference type="ARBA" id="ARBA00004225"/>
    </source>
</evidence>
<geneLocation type="mitochondrion" evidence="17"/>
<evidence type="ECO:0000313" key="17">
    <source>
        <dbReference type="EMBL" id="QIV24546.1"/>
    </source>
</evidence>
<reference evidence="17" key="1">
    <citation type="journal article" date="2020" name="Syst. Entomol.">
        <title>Museomics reveals extensive cryptic diversity of Australian prionine longhorn beetles with implications for their classification and conservation.</title>
        <authorList>
            <person name="Jin M."/>
            <person name="Zwick A."/>
            <person name="Slipinski A."/>
            <person name="Keyzer R."/>
            <person name="Pang H."/>
        </authorList>
    </citation>
    <scope>NUCLEOTIDE SEQUENCE</scope>
</reference>
<evidence type="ECO:0000256" key="15">
    <source>
        <dbReference type="ARBA" id="ARBA00049551"/>
    </source>
</evidence>
<evidence type="ECO:0000256" key="12">
    <source>
        <dbReference type="ARBA" id="ARBA00023128"/>
    </source>
</evidence>
<dbReference type="AlphaFoldDB" id="A0A6H0N1J4"/>
<dbReference type="PANTHER" id="PTHR11435:SF1">
    <property type="entry name" value="NADH-UBIQUINONE OXIDOREDUCTASE CHAIN 6"/>
    <property type="match status" value="1"/>
</dbReference>
<dbReference type="EC" id="7.1.1.2" evidence="3"/>
<dbReference type="InterPro" id="IPR050269">
    <property type="entry name" value="ComplexI_Subunit6"/>
</dbReference>
<dbReference type="PANTHER" id="PTHR11435">
    <property type="entry name" value="NADH UBIQUINONE OXIDOREDUCTASE SUBUNIT ND6"/>
    <property type="match status" value="1"/>
</dbReference>
<organism evidence="17">
    <name type="scientific">Olethrius laevipennis</name>
    <dbReference type="NCBI Taxonomy" id="2547836"/>
    <lineage>
        <taxon>Eukaryota</taxon>
        <taxon>Metazoa</taxon>
        <taxon>Ecdysozoa</taxon>
        <taxon>Arthropoda</taxon>
        <taxon>Hexapoda</taxon>
        <taxon>Insecta</taxon>
        <taxon>Pterygota</taxon>
        <taxon>Neoptera</taxon>
        <taxon>Endopterygota</taxon>
        <taxon>Coleoptera</taxon>
        <taxon>Polyphaga</taxon>
        <taxon>Cucujiformia</taxon>
        <taxon>Chrysomeloidea</taxon>
        <taxon>Cerambycidae</taxon>
        <taxon>Prioninae</taxon>
        <taxon>Remphanini</taxon>
        <taxon>Olethrius</taxon>
    </lineage>
</organism>
<keyword evidence="13 16" id="KW-0472">Membrane</keyword>
<evidence type="ECO:0000256" key="8">
    <source>
        <dbReference type="ARBA" id="ARBA00022967"/>
    </source>
</evidence>